<evidence type="ECO:0000313" key="4">
    <source>
        <dbReference type="Proteomes" id="UP001597326"/>
    </source>
</evidence>
<protein>
    <submittedName>
        <fullName evidence="3">Helix-turn-helix transcriptional regulator</fullName>
    </submittedName>
</protein>
<dbReference type="InterPro" id="IPR051534">
    <property type="entry name" value="CBASS_pafABC_assoc_protein"/>
</dbReference>
<evidence type="ECO:0000313" key="3">
    <source>
        <dbReference type="EMBL" id="MFD1889052.1"/>
    </source>
</evidence>
<dbReference type="RefSeq" id="WP_343874858.1">
    <property type="nucleotide sequence ID" value="NZ_BAAAIX010000028.1"/>
</dbReference>
<dbReference type="InterPro" id="IPR057727">
    <property type="entry name" value="WCX_dom"/>
</dbReference>
<dbReference type="Pfam" id="PF25583">
    <property type="entry name" value="WCX"/>
    <property type="match status" value="1"/>
</dbReference>
<reference evidence="4" key="1">
    <citation type="journal article" date="2019" name="Int. J. Syst. Evol. Microbiol.">
        <title>The Global Catalogue of Microorganisms (GCM) 10K type strain sequencing project: providing services to taxonomists for standard genome sequencing and annotation.</title>
        <authorList>
            <consortium name="The Broad Institute Genomics Platform"/>
            <consortium name="The Broad Institute Genome Sequencing Center for Infectious Disease"/>
            <person name="Wu L."/>
            <person name="Ma J."/>
        </authorList>
    </citation>
    <scope>NUCLEOTIDE SEQUENCE [LARGE SCALE GENOMIC DNA]</scope>
    <source>
        <strain evidence="4">CAIM 431</strain>
    </source>
</reference>
<name>A0ABW4RSA3_9ACTN</name>
<sequence length="327" mass="36386">MAPRKSERIVNLTICLLSARRFLPKEQIREIVEGYAGMNDAAFERTFERDKDELRAMGVPVETGHNEALFDDEPGYRIRRADFEFPPVDFSPEEATALAAAARVWQQASVAEQTVNALAKLRAAGVEPDTDRLAALEPSVSAAEPAFEAIWQATLQRRRVSFRYRRGDAVRTLEPWSVTWRKGAWYVIGQDVDKGEPRMFKMSRITSEPVLADRREAYEVPQVDLAELARRLEPSGPDSTALLAVLDGHAPSLTRRGTEEQTELPLPGGYRAWRVPYASRGDLAGEICAAGADVLVLEPRQLREQVTAQLQAVVDAHPVAADPEEGR</sequence>
<comment type="caution">
    <text evidence="3">The sequence shown here is derived from an EMBL/GenBank/DDBJ whole genome shotgun (WGS) entry which is preliminary data.</text>
</comment>
<dbReference type="Proteomes" id="UP001597326">
    <property type="component" value="Unassembled WGS sequence"/>
</dbReference>
<dbReference type="Pfam" id="PF13280">
    <property type="entry name" value="WYL"/>
    <property type="match status" value="1"/>
</dbReference>
<proteinExistence type="predicted"/>
<dbReference type="PROSITE" id="PS52050">
    <property type="entry name" value="WYL"/>
    <property type="match status" value="1"/>
</dbReference>
<feature type="domain" description="WCX" evidence="2">
    <location>
        <begin position="248"/>
        <end position="313"/>
    </location>
</feature>
<dbReference type="PANTHER" id="PTHR34580:SF3">
    <property type="entry name" value="PROTEIN PAFB"/>
    <property type="match status" value="1"/>
</dbReference>
<dbReference type="PANTHER" id="PTHR34580">
    <property type="match status" value="1"/>
</dbReference>
<dbReference type="EMBL" id="JBHUFZ010000005">
    <property type="protein sequence ID" value="MFD1889052.1"/>
    <property type="molecule type" value="Genomic_DNA"/>
</dbReference>
<dbReference type="InterPro" id="IPR026881">
    <property type="entry name" value="WYL_dom"/>
</dbReference>
<evidence type="ECO:0000259" key="2">
    <source>
        <dbReference type="Pfam" id="PF25583"/>
    </source>
</evidence>
<gene>
    <name evidence="3" type="ORF">ACFSCS_02490</name>
</gene>
<feature type="domain" description="WYL" evidence="1">
    <location>
        <begin position="146"/>
        <end position="207"/>
    </location>
</feature>
<accession>A0ABW4RSA3</accession>
<evidence type="ECO:0000259" key="1">
    <source>
        <dbReference type="Pfam" id="PF13280"/>
    </source>
</evidence>
<keyword evidence="4" id="KW-1185">Reference proteome</keyword>
<organism evidence="3 4">
    <name type="scientific">Luteococcus peritonei</name>
    <dbReference type="NCBI Taxonomy" id="88874"/>
    <lineage>
        <taxon>Bacteria</taxon>
        <taxon>Bacillati</taxon>
        <taxon>Actinomycetota</taxon>
        <taxon>Actinomycetes</taxon>
        <taxon>Propionibacteriales</taxon>
        <taxon>Propionibacteriaceae</taxon>
        <taxon>Luteococcus</taxon>
    </lineage>
</organism>